<accession>A0ABP6Z0L2</accession>
<name>A0ABP6Z0L2_9ACTN</name>
<comment type="catalytic activity">
    <reaction evidence="3">
        <text>[thioredoxin]-dithiol + NADP(+) = [thioredoxin]-disulfide + NADPH + H(+)</text>
        <dbReference type="Rhea" id="RHEA:20345"/>
        <dbReference type="Rhea" id="RHEA-COMP:10698"/>
        <dbReference type="Rhea" id="RHEA-COMP:10700"/>
        <dbReference type="ChEBI" id="CHEBI:15378"/>
        <dbReference type="ChEBI" id="CHEBI:29950"/>
        <dbReference type="ChEBI" id="CHEBI:50058"/>
        <dbReference type="ChEBI" id="CHEBI:57783"/>
        <dbReference type="ChEBI" id="CHEBI:58349"/>
        <dbReference type="EC" id="1.8.1.9"/>
    </reaction>
</comment>
<feature type="region of interest" description="Disordered" evidence="4">
    <location>
        <begin position="94"/>
        <end position="129"/>
    </location>
</feature>
<dbReference type="InterPro" id="IPR036188">
    <property type="entry name" value="FAD/NAD-bd_sf"/>
</dbReference>
<feature type="compositionally biased region" description="Polar residues" evidence="4">
    <location>
        <begin position="102"/>
        <end position="115"/>
    </location>
</feature>
<dbReference type="Proteomes" id="UP001500630">
    <property type="component" value="Unassembled WGS sequence"/>
</dbReference>
<evidence type="ECO:0000256" key="2">
    <source>
        <dbReference type="ARBA" id="ARBA00023002"/>
    </source>
</evidence>
<keyword evidence="2" id="KW-0560">Oxidoreductase</keyword>
<dbReference type="PRINTS" id="PR00368">
    <property type="entry name" value="FADPNR"/>
</dbReference>
<dbReference type="PRINTS" id="PR00411">
    <property type="entry name" value="PNDRDTASEI"/>
</dbReference>
<dbReference type="Pfam" id="PF07992">
    <property type="entry name" value="Pyr_redox_2"/>
    <property type="match status" value="1"/>
</dbReference>
<dbReference type="Gene3D" id="3.50.50.60">
    <property type="entry name" value="FAD/NAD(P)-binding domain"/>
    <property type="match status" value="2"/>
</dbReference>
<evidence type="ECO:0000256" key="1">
    <source>
        <dbReference type="ARBA" id="ARBA00022630"/>
    </source>
</evidence>
<dbReference type="RefSeq" id="WP_345572256.1">
    <property type="nucleotide sequence ID" value="NZ_BAABDQ010000029.1"/>
</dbReference>
<evidence type="ECO:0000313" key="7">
    <source>
        <dbReference type="Proteomes" id="UP001500630"/>
    </source>
</evidence>
<evidence type="ECO:0000256" key="4">
    <source>
        <dbReference type="SAM" id="MobiDB-lite"/>
    </source>
</evidence>
<dbReference type="PANTHER" id="PTHR48105">
    <property type="entry name" value="THIOREDOXIN REDUCTASE 1-RELATED-RELATED"/>
    <property type="match status" value="1"/>
</dbReference>
<reference evidence="7" key="1">
    <citation type="journal article" date="2019" name="Int. J. Syst. Evol. Microbiol.">
        <title>The Global Catalogue of Microorganisms (GCM) 10K type strain sequencing project: providing services to taxonomists for standard genome sequencing and annotation.</title>
        <authorList>
            <consortium name="The Broad Institute Genomics Platform"/>
            <consortium name="The Broad Institute Genome Sequencing Center for Infectious Disease"/>
            <person name="Wu L."/>
            <person name="Ma J."/>
        </authorList>
    </citation>
    <scope>NUCLEOTIDE SEQUENCE [LARGE SCALE GENOMIC DNA]</scope>
    <source>
        <strain evidence="7">JCM 17326</strain>
    </source>
</reference>
<keyword evidence="1" id="KW-0285">Flavoprotein</keyword>
<feature type="domain" description="FAD/NAD(P)-binding" evidence="5">
    <location>
        <begin position="3"/>
        <end position="306"/>
    </location>
</feature>
<dbReference type="SUPFAM" id="SSF51905">
    <property type="entry name" value="FAD/NAD(P)-binding domain"/>
    <property type="match status" value="1"/>
</dbReference>
<dbReference type="InterPro" id="IPR023753">
    <property type="entry name" value="FAD/NAD-binding_dom"/>
</dbReference>
<feature type="region of interest" description="Disordered" evidence="4">
    <location>
        <begin position="342"/>
        <end position="377"/>
    </location>
</feature>
<feature type="compositionally biased region" description="Basic and acidic residues" evidence="4">
    <location>
        <begin position="350"/>
        <end position="360"/>
    </location>
</feature>
<proteinExistence type="predicted"/>
<dbReference type="EMBL" id="BAABDQ010000029">
    <property type="protein sequence ID" value="GAA3594147.1"/>
    <property type="molecule type" value="Genomic_DNA"/>
</dbReference>
<comment type="caution">
    <text evidence="6">The sequence shown here is derived from an EMBL/GenBank/DDBJ whole genome shotgun (WGS) entry which is preliminary data.</text>
</comment>
<organism evidence="6 7">
    <name type="scientific">Nonomuraea rosea</name>
    <dbReference type="NCBI Taxonomy" id="638574"/>
    <lineage>
        <taxon>Bacteria</taxon>
        <taxon>Bacillati</taxon>
        <taxon>Actinomycetota</taxon>
        <taxon>Actinomycetes</taxon>
        <taxon>Streptosporangiales</taxon>
        <taxon>Streptosporangiaceae</taxon>
        <taxon>Nonomuraea</taxon>
    </lineage>
</organism>
<evidence type="ECO:0000259" key="5">
    <source>
        <dbReference type="Pfam" id="PF07992"/>
    </source>
</evidence>
<dbReference type="InterPro" id="IPR050097">
    <property type="entry name" value="Ferredoxin-NADP_redctase_2"/>
</dbReference>
<evidence type="ECO:0000313" key="6">
    <source>
        <dbReference type="EMBL" id="GAA3594147.1"/>
    </source>
</evidence>
<sequence>MSDVIVVGGGPAGLAAALALGRVHRTVLLLDAGQGRNATAGHVHNFLTRDGTPPAELRELARAELSGYPAVRIRSGTVTGVRALGKGRLQADVSGGEDRFQTDLSGNDGRSQADLSSREDRFQADLPGGGTAEARRLLLATGLADELPGPRGAEALWGRSAFHCPYCHGYECTGKRVAVLGAQPGRVRLALQLSRFAADVALCTGGEPLDAASRATLESNGVTVRCEPIARLEGTGDRLDQIVFEGGPPLAREAVFVVNITRQRSGLAAGLGCASFADGCVEVNEFGQTSVPGVYAAGDMARRATVPVPQAAVITAAASGTVAAAIIDQDLLSADFGLSNPFAQPPLKPAPHEPATHEPATHQPAASEPAPSTQAGG</sequence>
<evidence type="ECO:0000256" key="3">
    <source>
        <dbReference type="ARBA" id="ARBA00048132"/>
    </source>
</evidence>
<protein>
    <submittedName>
        <fullName evidence="6">NAD(P)/FAD-dependent oxidoreductase</fullName>
    </submittedName>
</protein>
<gene>
    <name evidence="6" type="ORF">GCM10022419_091560</name>
</gene>
<keyword evidence="7" id="KW-1185">Reference proteome</keyword>